<dbReference type="PANTHER" id="PTHR10381">
    <property type="entry name" value="ATP-DEPENDENT CLP PROTEASE PROTEOLYTIC SUBUNIT"/>
    <property type="match status" value="1"/>
</dbReference>
<keyword evidence="3" id="KW-0378">Hydrolase</keyword>
<keyword evidence="4" id="KW-0720">Serine protease</keyword>
<dbReference type="GO" id="GO:0004252">
    <property type="term" value="F:serine-type endopeptidase activity"/>
    <property type="evidence" value="ECO:0007669"/>
    <property type="project" value="UniProtKB-EC"/>
</dbReference>
<comment type="catalytic activity">
    <reaction evidence="5 6">
        <text>Hydrolysis of proteins to small peptides in the presence of ATP and magnesium. alpha-casein is the usual test substrate. In the absence of ATP, only oligopeptides shorter than five residues are hydrolyzed (such as succinyl-Leu-Tyr-|-NHMec, and Leu-Tyr-Leu-|-Tyr-Trp, in which cleavage of the -Tyr-|-Leu- and -Tyr-|-Trp bonds also occurs).</text>
        <dbReference type="EC" id="3.4.21.92"/>
    </reaction>
</comment>
<proteinExistence type="inferred from homology"/>
<evidence type="ECO:0000256" key="4">
    <source>
        <dbReference type="ARBA" id="ARBA00022825"/>
    </source>
</evidence>
<gene>
    <name evidence="8" type="ORF">GOP47_0022672</name>
</gene>
<evidence type="ECO:0000256" key="2">
    <source>
        <dbReference type="ARBA" id="ARBA00022670"/>
    </source>
</evidence>
<dbReference type="AlphaFoldDB" id="A0A9D4U6Y0"/>
<name>A0A9D4U6Y0_ADICA</name>
<accession>A0A9D4U6Y0</accession>
<dbReference type="GO" id="GO:0051117">
    <property type="term" value="F:ATPase binding"/>
    <property type="evidence" value="ECO:0007669"/>
    <property type="project" value="TreeGrafter"/>
</dbReference>
<evidence type="ECO:0000313" key="8">
    <source>
        <dbReference type="EMBL" id="KAI5062133.1"/>
    </source>
</evidence>
<evidence type="ECO:0000313" key="9">
    <source>
        <dbReference type="Proteomes" id="UP000886520"/>
    </source>
</evidence>
<dbReference type="EMBL" id="JABFUD020000022">
    <property type="protein sequence ID" value="KAI5062133.1"/>
    <property type="molecule type" value="Genomic_DNA"/>
</dbReference>
<evidence type="ECO:0000256" key="1">
    <source>
        <dbReference type="ARBA" id="ARBA00007039"/>
    </source>
</evidence>
<protein>
    <recommendedName>
        <fullName evidence="7">ATP-dependent Clp protease proteolytic subunit</fullName>
    </recommendedName>
</protein>
<comment type="similarity">
    <text evidence="1 7">Belongs to the peptidase S14 family.</text>
</comment>
<dbReference type="SUPFAM" id="SSF52096">
    <property type="entry name" value="ClpP/crotonase"/>
    <property type="match status" value="1"/>
</dbReference>
<dbReference type="GO" id="GO:0004176">
    <property type="term" value="F:ATP-dependent peptidase activity"/>
    <property type="evidence" value="ECO:0007669"/>
    <property type="project" value="InterPro"/>
</dbReference>
<dbReference type="GO" id="GO:0009536">
    <property type="term" value="C:plastid"/>
    <property type="evidence" value="ECO:0007669"/>
    <property type="project" value="UniProtKB-ARBA"/>
</dbReference>
<dbReference type="Gene3D" id="3.90.226.10">
    <property type="entry name" value="2-enoyl-CoA Hydratase, Chain A, domain 1"/>
    <property type="match status" value="1"/>
</dbReference>
<keyword evidence="2" id="KW-0645">Protease</keyword>
<dbReference type="Pfam" id="PF00574">
    <property type="entry name" value="CLP_protease"/>
    <property type="match status" value="1"/>
</dbReference>
<organism evidence="8 9">
    <name type="scientific">Adiantum capillus-veneris</name>
    <name type="common">Maidenhair fern</name>
    <dbReference type="NCBI Taxonomy" id="13818"/>
    <lineage>
        <taxon>Eukaryota</taxon>
        <taxon>Viridiplantae</taxon>
        <taxon>Streptophyta</taxon>
        <taxon>Embryophyta</taxon>
        <taxon>Tracheophyta</taxon>
        <taxon>Polypodiopsida</taxon>
        <taxon>Polypodiidae</taxon>
        <taxon>Polypodiales</taxon>
        <taxon>Pteridineae</taxon>
        <taxon>Pteridaceae</taxon>
        <taxon>Vittarioideae</taxon>
        <taxon>Adiantum</taxon>
    </lineage>
</organism>
<keyword evidence="9" id="KW-1185">Reference proteome</keyword>
<dbReference type="InterPro" id="IPR001907">
    <property type="entry name" value="ClpP"/>
</dbReference>
<dbReference type="GO" id="GO:0009368">
    <property type="term" value="C:endopeptidase Clp complex"/>
    <property type="evidence" value="ECO:0007669"/>
    <property type="project" value="TreeGrafter"/>
</dbReference>
<feature type="active site" evidence="6">
    <location>
        <position position="155"/>
    </location>
</feature>
<dbReference type="OrthoDB" id="2017408at2759"/>
<dbReference type="InterPro" id="IPR033135">
    <property type="entry name" value="ClpP_His_AS"/>
</dbReference>
<evidence type="ECO:0000256" key="6">
    <source>
        <dbReference type="PROSITE-ProRule" id="PRU10086"/>
    </source>
</evidence>
<dbReference type="Proteomes" id="UP000886520">
    <property type="component" value="Chromosome 22"/>
</dbReference>
<dbReference type="GO" id="GO:0006515">
    <property type="term" value="P:protein quality control for misfolded or incompletely synthesized proteins"/>
    <property type="evidence" value="ECO:0007669"/>
    <property type="project" value="TreeGrafter"/>
</dbReference>
<comment type="caution">
    <text evidence="8">The sequence shown here is derived from an EMBL/GenBank/DDBJ whole genome shotgun (WGS) entry which is preliminary data.</text>
</comment>
<evidence type="ECO:0000256" key="7">
    <source>
        <dbReference type="RuleBase" id="RU003567"/>
    </source>
</evidence>
<dbReference type="InterPro" id="IPR029045">
    <property type="entry name" value="ClpP/crotonase-like_dom_sf"/>
</dbReference>
<evidence type="ECO:0000256" key="5">
    <source>
        <dbReference type="ARBA" id="ARBA00034021"/>
    </source>
</evidence>
<sequence length="244" mass="27152">MLVIRCTSQGLHVPHPKRQGATLQRIARHTRIDLRTSSQFYACSSDGEDKYVLQSAPLQLFQLLIDSSRSSSSQESMKTSRLTSLWRQVSNGPLSNSLPSAATLSRVRKPTKANSVVHQLSRGGCNSRSCNLRHHAVYKKPCERRSLPNARVMIHQPSGGASGQASDIAIHAREILDMRSRLNKLYVKHTGASLDLIEQSMERDKFLSPDEAKEFGLIDEVIARRPDSLVSDAVQPEKKSEKPT</sequence>
<dbReference type="PROSITE" id="PS00382">
    <property type="entry name" value="CLP_PROTEASE_HIS"/>
    <property type="match status" value="1"/>
</dbReference>
<dbReference type="CDD" id="cd07017">
    <property type="entry name" value="S14_ClpP_2"/>
    <property type="match status" value="1"/>
</dbReference>
<reference evidence="8" key="1">
    <citation type="submission" date="2021-01" db="EMBL/GenBank/DDBJ databases">
        <title>Adiantum capillus-veneris genome.</title>
        <authorList>
            <person name="Fang Y."/>
            <person name="Liao Q."/>
        </authorList>
    </citation>
    <scope>NUCLEOTIDE SEQUENCE</scope>
    <source>
        <strain evidence="8">H3</strain>
        <tissue evidence="8">Leaf</tissue>
    </source>
</reference>
<evidence type="ECO:0000256" key="3">
    <source>
        <dbReference type="ARBA" id="ARBA00022801"/>
    </source>
</evidence>
<dbReference type="PANTHER" id="PTHR10381:SF11">
    <property type="entry name" value="ATP-DEPENDENT CLP PROTEASE PROTEOLYTIC SUBUNIT, MITOCHONDRIAL"/>
    <property type="match status" value="1"/>
</dbReference>
<dbReference type="PRINTS" id="PR00127">
    <property type="entry name" value="CLPPROTEASEP"/>
</dbReference>
<dbReference type="InterPro" id="IPR023562">
    <property type="entry name" value="ClpP/TepA"/>
</dbReference>